<evidence type="ECO:0000313" key="3">
    <source>
        <dbReference type="Proteomes" id="UP001597260"/>
    </source>
</evidence>
<dbReference type="InterPro" id="IPR001242">
    <property type="entry name" value="Condensation_dom"/>
</dbReference>
<keyword evidence="3" id="KW-1185">Reference proteome</keyword>
<proteinExistence type="predicted"/>
<feature type="domain" description="Condensation" evidence="1">
    <location>
        <begin position="19"/>
        <end position="452"/>
    </location>
</feature>
<dbReference type="EMBL" id="JBHTMP010000132">
    <property type="protein sequence ID" value="MFD1326190.1"/>
    <property type="molecule type" value="Genomic_DNA"/>
</dbReference>
<gene>
    <name evidence="2" type="ORF">ACFQ4H_34445</name>
</gene>
<protein>
    <submittedName>
        <fullName evidence="2">Condensation domain-containing protein</fullName>
    </submittedName>
</protein>
<name>A0ABW3YS39_9ACTN</name>
<feature type="non-terminal residue" evidence="2">
    <location>
        <position position="518"/>
    </location>
</feature>
<dbReference type="Gene3D" id="3.30.559.10">
    <property type="entry name" value="Chloramphenicol acetyltransferase-like domain"/>
    <property type="match status" value="1"/>
</dbReference>
<dbReference type="CDD" id="cd19531">
    <property type="entry name" value="LCL_NRPS-like"/>
    <property type="match status" value="1"/>
</dbReference>
<evidence type="ECO:0000313" key="2">
    <source>
        <dbReference type="EMBL" id="MFD1326190.1"/>
    </source>
</evidence>
<evidence type="ECO:0000259" key="1">
    <source>
        <dbReference type="Pfam" id="PF00668"/>
    </source>
</evidence>
<dbReference type="RefSeq" id="WP_377579420.1">
    <property type="nucleotide sequence ID" value="NZ_JBHTMP010000132.1"/>
</dbReference>
<dbReference type="Pfam" id="PF00668">
    <property type="entry name" value="Condensation"/>
    <property type="match status" value="1"/>
</dbReference>
<dbReference type="Gene3D" id="3.30.559.30">
    <property type="entry name" value="Nonribosomal peptide synthetase, condensation domain"/>
    <property type="match status" value="1"/>
</dbReference>
<dbReference type="PANTHER" id="PTHR45527">
    <property type="entry name" value="NONRIBOSOMAL PEPTIDE SYNTHETASE"/>
    <property type="match status" value="1"/>
</dbReference>
<organism evidence="2 3">
    <name type="scientific">Micromonospora sonneratiae</name>
    <dbReference type="NCBI Taxonomy" id="1184706"/>
    <lineage>
        <taxon>Bacteria</taxon>
        <taxon>Bacillati</taxon>
        <taxon>Actinomycetota</taxon>
        <taxon>Actinomycetes</taxon>
        <taxon>Micromonosporales</taxon>
        <taxon>Micromonosporaceae</taxon>
        <taxon>Micromonospora</taxon>
    </lineage>
</organism>
<dbReference type="Proteomes" id="UP001597260">
    <property type="component" value="Unassembled WGS sequence"/>
</dbReference>
<comment type="caution">
    <text evidence="2">The sequence shown here is derived from an EMBL/GenBank/DDBJ whole genome shotgun (WGS) entry which is preliminary data.</text>
</comment>
<dbReference type="PANTHER" id="PTHR45527:SF1">
    <property type="entry name" value="FATTY ACID SYNTHASE"/>
    <property type="match status" value="1"/>
</dbReference>
<dbReference type="InterPro" id="IPR023213">
    <property type="entry name" value="CAT-like_dom_sf"/>
</dbReference>
<dbReference type="SUPFAM" id="SSF52777">
    <property type="entry name" value="CoA-dependent acyltransferases"/>
    <property type="match status" value="2"/>
</dbReference>
<reference evidence="3" key="1">
    <citation type="journal article" date="2019" name="Int. J. Syst. Evol. Microbiol.">
        <title>The Global Catalogue of Microorganisms (GCM) 10K type strain sequencing project: providing services to taxonomists for standard genome sequencing and annotation.</title>
        <authorList>
            <consortium name="The Broad Institute Genomics Platform"/>
            <consortium name="The Broad Institute Genome Sequencing Center for Infectious Disease"/>
            <person name="Wu L."/>
            <person name="Ma J."/>
        </authorList>
    </citation>
    <scope>NUCLEOTIDE SEQUENCE [LARGE SCALE GENOMIC DNA]</scope>
    <source>
        <strain evidence="3">JCM 31037</strain>
    </source>
</reference>
<accession>A0ABW3YS39</accession>
<sequence>MTTPTTAEPRTSTAARPGVWPLGQTQRGLWFLDNFNPGSSFYVISLGLRLSGVLDTDALRAALTDCVTRQSALRTRFVTLDGHPYQVFVAAQPIDLPLLSATDLPPAAAEEFVQQRCDLAANTPFDLTADPLLRAELVRLADDEHVLVMAIHHIVFDGWSAQVLLSELASAYTARAAGTDPQPAPLETGVGEHAARQQARFAAGTAERVAEAAYWRAVLDGARAMEIPTDLVRPQRRTFAGATAVRDLDAGLTGAVRRLAATRGVTPFAVLATAFGLVMAEVSGQREVLFGVPLAGRTTEETTGLVGFLVNTLPLRADLTGASTFDAALDRFRQPLLDLLSHQEYPFSALVEDLQPPRSGNRNPFFDVCFQYLPAADAGLRFGDLRTSLIGGRRPSAQFDLSCDVHDRGDLLTVAMEYSTDVFTEPTIGSYQDLLAAVLRAAVADATRPIRTGTGPDAGQPGVPVVAPTRAAEWTVGGLRALVAGWARTAPEAIAVLVDGQELSYHRLDDAATRLAAR</sequence>